<dbReference type="Pfam" id="PF00207">
    <property type="entry name" value="A2M"/>
    <property type="match status" value="1"/>
</dbReference>
<proteinExistence type="inferred from homology"/>
<feature type="domain" description="Alpha-2-macroglobulin" evidence="4">
    <location>
        <begin position="1177"/>
        <end position="1268"/>
    </location>
</feature>
<dbReference type="Gene3D" id="1.50.10.20">
    <property type="match status" value="1"/>
</dbReference>
<protein>
    <submittedName>
        <fullName evidence="5">MG2 domain-containing protein</fullName>
    </submittedName>
</protein>
<dbReference type="InterPro" id="IPR041462">
    <property type="entry name" value="Bact_A2M_MG6"/>
</dbReference>
<dbReference type="InterPro" id="IPR047565">
    <property type="entry name" value="Alpha-macroglob_thiol-ester_cl"/>
</dbReference>
<name>A0ABP3Y439_9FLAO</name>
<dbReference type="Pfam" id="PF11974">
    <property type="entry name" value="bMG3"/>
    <property type="match status" value="1"/>
</dbReference>
<dbReference type="PANTHER" id="PTHR40094:SF1">
    <property type="entry name" value="UBIQUITIN DOMAIN-CONTAINING PROTEIN"/>
    <property type="match status" value="1"/>
</dbReference>
<keyword evidence="6" id="KW-1185">Reference proteome</keyword>
<evidence type="ECO:0000259" key="3">
    <source>
        <dbReference type="SMART" id="SM01359"/>
    </source>
</evidence>
<organism evidence="5 6">
    <name type="scientific">Wandonia haliotis</name>
    <dbReference type="NCBI Taxonomy" id="574963"/>
    <lineage>
        <taxon>Bacteria</taxon>
        <taxon>Pseudomonadati</taxon>
        <taxon>Bacteroidota</taxon>
        <taxon>Flavobacteriia</taxon>
        <taxon>Flavobacteriales</taxon>
        <taxon>Crocinitomicaceae</taxon>
        <taxon>Wandonia</taxon>
    </lineage>
</organism>
<dbReference type="EMBL" id="BAAAFH010000011">
    <property type="protein sequence ID" value="GAA0875460.1"/>
    <property type="molecule type" value="Genomic_DNA"/>
</dbReference>
<dbReference type="InterPro" id="IPR041203">
    <property type="entry name" value="Bact_A2M_MG5"/>
</dbReference>
<dbReference type="InterPro" id="IPR002890">
    <property type="entry name" value="MG2"/>
</dbReference>
<dbReference type="Pfam" id="PF07678">
    <property type="entry name" value="TED_complement"/>
    <property type="match status" value="1"/>
</dbReference>
<dbReference type="InterPro" id="IPR001599">
    <property type="entry name" value="Macroglobln_a2"/>
</dbReference>
<dbReference type="SMART" id="SM01359">
    <property type="entry name" value="A2M_N_2"/>
    <property type="match status" value="1"/>
</dbReference>
<dbReference type="Proteomes" id="UP001501126">
    <property type="component" value="Unassembled WGS sequence"/>
</dbReference>
<evidence type="ECO:0000256" key="1">
    <source>
        <dbReference type="ARBA" id="ARBA00010556"/>
    </source>
</evidence>
<dbReference type="Pfam" id="PF01835">
    <property type="entry name" value="MG2"/>
    <property type="match status" value="1"/>
</dbReference>
<accession>A0ABP3Y439</accession>
<dbReference type="InterPro" id="IPR008930">
    <property type="entry name" value="Terpenoid_cyclase/PrenylTrfase"/>
</dbReference>
<dbReference type="Pfam" id="PF17973">
    <property type="entry name" value="bMG10"/>
    <property type="match status" value="1"/>
</dbReference>
<dbReference type="InterPro" id="IPR011626">
    <property type="entry name" value="Alpha-macroglobulin_TED"/>
</dbReference>
<comment type="caution">
    <text evidence="5">The sequence shown here is derived from an EMBL/GenBank/DDBJ whole genome shotgun (WGS) entry which is preliminary data.</text>
</comment>
<gene>
    <name evidence="5" type="ORF">GCM10009118_18690</name>
</gene>
<reference evidence="6" key="1">
    <citation type="journal article" date="2019" name="Int. J. Syst. Evol. Microbiol.">
        <title>The Global Catalogue of Microorganisms (GCM) 10K type strain sequencing project: providing services to taxonomists for standard genome sequencing and annotation.</title>
        <authorList>
            <consortium name="The Broad Institute Genomics Platform"/>
            <consortium name="The Broad Institute Genome Sequencing Center for Infectious Disease"/>
            <person name="Wu L."/>
            <person name="Ma J."/>
        </authorList>
    </citation>
    <scope>NUCLEOTIDE SEQUENCE [LARGE SCALE GENOMIC DNA]</scope>
    <source>
        <strain evidence="6">JCM 16083</strain>
    </source>
</reference>
<dbReference type="Pfam" id="PF07703">
    <property type="entry name" value="A2M_BRD"/>
    <property type="match status" value="1"/>
</dbReference>
<dbReference type="SMART" id="SM01360">
    <property type="entry name" value="A2M"/>
    <property type="match status" value="1"/>
</dbReference>
<keyword evidence="2" id="KW-0732">Signal</keyword>
<dbReference type="PANTHER" id="PTHR40094">
    <property type="entry name" value="ALPHA-2-MACROGLOBULIN HOMOLOG"/>
    <property type="match status" value="1"/>
</dbReference>
<dbReference type="InterPro" id="IPR051802">
    <property type="entry name" value="YfhM-like"/>
</dbReference>
<evidence type="ECO:0000313" key="6">
    <source>
        <dbReference type="Proteomes" id="UP001501126"/>
    </source>
</evidence>
<dbReference type="InterPro" id="IPR041246">
    <property type="entry name" value="Bact_MG10"/>
</dbReference>
<dbReference type="CDD" id="cd02891">
    <property type="entry name" value="A2M_like"/>
    <property type="match status" value="1"/>
</dbReference>
<dbReference type="Pfam" id="PF17972">
    <property type="entry name" value="bMG5"/>
    <property type="match status" value="1"/>
</dbReference>
<dbReference type="Gene3D" id="2.60.40.1930">
    <property type="match status" value="1"/>
</dbReference>
<dbReference type="Pfam" id="PF17962">
    <property type="entry name" value="bMG6"/>
    <property type="match status" value="1"/>
</dbReference>
<dbReference type="InterPro" id="IPR011625">
    <property type="entry name" value="A2M_N_BRD"/>
</dbReference>
<sequence length="1832" mass="206216">MKKVLIFLLLPLLLITCGKEVSLEEFNSDPSLFGEYISDYTSGLISKKSDIYVVLAFENTDWKPQEELSSSLFDITPSTDGKVVALSTNSIAFIPEKDLEQDTEYRITFHLSEVTEVPSELSEFNFSFKTFKQDFVVETLDLQSYSKDWQYLNGILTTSDDMDFEEAQQLISASQGDRNVQVKLDKQMSSTREFPFVIDSIKREVKDSYLTIKWDGTELGLDQKGEQRFEIPGKENFKIIQMEVIDEGEQMLHINFSDPIRKGQNLKGLIQVETASNLRFKTEGNILKVLFNDILDGELLVEVFQGIQSEEGYKMKKNHSEKVSFSQLKPNIRFTRNGSILPGSAALKVNFEAVNLKKVDVKVYKIFTNNILQFLQENELNGTRNLRRVAAPVAEKTIELAEKNSRAAKRWTNYAIDLSTFIQPDPGAIYRVEIGFKRSYSLYSCDIAYNGEDEETSEHNPYDVRSVDEYDYYDYYWYDNYEYLNKKDPCEASYYRRSPIGMNILASDLGVIAKRGENGSYFFAVNNIISSEPVSGAKIELFTYQQQLITTLTTDSEGFASGKANKYAYFAVVKKDKSTTYLKLDEGYANSVSNFNVSGKKLQKGLKGYVYGERGVWRPGDTLFIGFMLNDTENPIGKNHPIKFKLRDPNGKIVYQEVQNSTKEHHYTFVIPTDENATTGNWESVVSVGGAHFYKRIKIETIKPNRLKINNRLDSDVISARTTNKGTVQVNWLHGAIAKNLKLDMSAKFSAQTTKFKNYDNFIFDDPVRSFETEEVSLYSGSLNDLGVASYSIRPQVENEAPGMLKAVVMTKAYENGGDFSTDVMTVDYSPYSTYVGLQTPEPNKYGLLETGKKNQFTVVTVDEKGRPKAVNELQVKIWKISWRWWWDASYENLSHYTSSYGRTPVENYHISTNSSGKASFSFKAEDDDWGRYLVRVYDPSGGHAAGTTVLIDWPYWSGKSKNDGSDNATMLVFNTDKEKYDVGEKAAISFPSSQGGRALVSLENGSKVVQTFWVSTQKGETKFELPITQEMAPNVFVHITSLQPHSTTKNDAPIRMYGVIPIEVVDRSTVLEPQIKMPDVLQPEENFTVEVNEKNGKPMTYTLAVVDEGLLDLTRFKTPDAWKEFYAREALGVRTWDMYNEVIGAFGGKIEQIFSIGGDEDLSGAKAKKANRFKPVVMYYGPFTLQPGKSKKHTIKMPYYIGSVRTMVVAGNLENESYGSAEKATPVRKPLMVLASLPRKLSPTEKIKLPITVFAMESKVKNVSIQIKTNNAIRVIGSDKQTLTFSSPDEKMAYFDLEVNPVEGIGKVQVLATSGSEKAYYEVELDIFNPNPVTFETYDAVINASGSENIDFSTFGVAGTNEAWLEVSSFPAIDLSRRLDYLIRYPHGCLEQTTSTVFPQLYLEEITELTSSEKFKIKNNILNGIRKLSSFQLSNGGFAYWQGQQQADEWATSYVGHFLLEAEKKGYVLPVNLKSSWIAYQQKAAREWRFSTIYGNDFEQAYRLFTLALAGKPDLASMNRLKSTTGLSSVSRLRLAATYALAGQKNAAQQLVKSSQLEDLKTRGYSYYGSIDRNRAMLLETLVLTGDQYQAKKQAEKLAQQLSSDKWMSTQTTAYALYAIARFASISGESGVKGSVSVNGKTTSFQSSKSLVREKIDIKTGSNTVKVKNSGGNTLYTRVLSSGRLPVGEEKSFSNNLSLQVVYRTKSGSPVTLGQISQGSEIEAEIQIQNTSSERIENVALTHIIPSGFEIINMRYTDYGSSGNSKADHIDIRDDRSNFYFSLKGGERKVFTVRLNASYTGRYYLPGAQAEAMYNNDYRVRTTGEWVDISK</sequence>
<feature type="domain" description="Alpha-2-macroglobulin bait region" evidence="3">
    <location>
        <begin position="972"/>
        <end position="1114"/>
    </location>
</feature>
<dbReference type="RefSeq" id="WP_343786972.1">
    <property type="nucleotide sequence ID" value="NZ_BAAAFH010000011.1"/>
</dbReference>
<evidence type="ECO:0000313" key="5">
    <source>
        <dbReference type="EMBL" id="GAA0875460.1"/>
    </source>
</evidence>
<dbReference type="SUPFAM" id="SSF48239">
    <property type="entry name" value="Terpenoid cyclases/Protein prenyltransferases"/>
    <property type="match status" value="1"/>
</dbReference>
<comment type="similarity">
    <text evidence="1">Belongs to the protease inhibitor I39 (alpha-2-macroglobulin) family. Bacterial alpha-2-macroglobulin subfamily.</text>
</comment>
<dbReference type="InterPro" id="IPR021868">
    <property type="entry name" value="Alpha_2_Macroglob_MG3"/>
</dbReference>
<dbReference type="SMART" id="SM01419">
    <property type="entry name" value="Thiol-ester_cl"/>
    <property type="match status" value="1"/>
</dbReference>
<evidence type="ECO:0000259" key="4">
    <source>
        <dbReference type="SMART" id="SM01360"/>
    </source>
</evidence>
<evidence type="ECO:0000256" key="2">
    <source>
        <dbReference type="ARBA" id="ARBA00022729"/>
    </source>
</evidence>